<dbReference type="OrthoDB" id="3561681at2759"/>
<organism evidence="1 2">
    <name type="scientific">Escovopsis weberi</name>
    <dbReference type="NCBI Taxonomy" id="150374"/>
    <lineage>
        <taxon>Eukaryota</taxon>
        <taxon>Fungi</taxon>
        <taxon>Dikarya</taxon>
        <taxon>Ascomycota</taxon>
        <taxon>Pezizomycotina</taxon>
        <taxon>Sordariomycetes</taxon>
        <taxon>Hypocreomycetidae</taxon>
        <taxon>Hypocreales</taxon>
        <taxon>Hypocreaceae</taxon>
        <taxon>Escovopsis</taxon>
    </lineage>
</organism>
<dbReference type="AlphaFoldDB" id="A0A0M8MZ31"/>
<comment type="caution">
    <text evidence="1">The sequence shown here is derived from an EMBL/GenBank/DDBJ whole genome shotgun (WGS) entry which is preliminary data.</text>
</comment>
<proteinExistence type="predicted"/>
<accession>A0A0M8MZ31</accession>
<dbReference type="Proteomes" id="UP000053831">
    <property type="component" value="Unassembled WGS sequence"/>
</dbReference>
<evidence type="ECO:0000313" key="2">
    <source>
        <dbReference type="Proteomes" id="UP000053831"/>
    </source>
</evidence>
<name>A0A0M8MZ31_ESCWE</name>
<dbReference type="Gene3D" id="1.20.58.340">
    <property type="entry name" value="Magnesium transport protein CorA, transmembrane region"/>
    <property type="match status" value="1"/>
</dbReference>
<dbReference type="STRING" id="150374.A0A0M8MZ31"/>
<evidence type="ECO:0000313" key="1">
    <source>
        <dbReference type="EMBL" id="KOS17284.1"/>
    </source>
</evidence>
<reference evidence="1 2" key="1">
    <citation type="submission" date="2015-07" db="EMBL/GenBank/DDBJ databases">
        <title>The genome of the fungus Escovopsis weberi, a specialized disease agent of ant agriculture.</title>
        <authorList>
            <person name="de Man T.J."/>
            <person name="Stajich J.E."/>
            <person name="Kubicek C.P."/>
            <person name="Chenthamara K."/>
            <person name="Atanasova L."/>
            <person name="Druzhinina I.S."/>
            <person name="Birnbaum S."/>
            <person name="Barribeau S.M."/>
            <person name="Teiling C."/>
            <person name="Suen G."/>
            <person name="Currie C."/>
            <person name="Gerardo N.M."/>
        </authorList>
    </citation>
    <scope>NUCLEOTIDE SEQUENCE [LARGE SCALE GENOMIC DNA]</scope>
</reference>
<protein>
    <submittedName>
        <fullName evidence="1">Uncharacterized protein</fullName>
    </submittedName>
</protein>
<keyword evidence="2" id="KW-1185">Reference proteome</keyword>
<dbReference type="EMBL" id="LGSR01000026">
    <property type="protein sequence ID" value="KOS17284.1"/>
    <property type="molecule type" value="Genomic_DNA"/>
</dbReference>
<gene>
    <name evidence="1" type="ORF">ESCO_006517</name>
</gene>
<sequence>MCTDLNGYFGSQSSFSSRGSNVETLSGLNAWFRMLTKKILRPEEGFTDRGKNYLWTSISNFEALRDLGRHTGHIMEVEQVAIETMDKILAQQESNFKELQEGLSKTYRIRAREYLAFQLQLMRSLKWRTNSTIDRLGEEQTLAYNRLASSDNNIMKSITILTMIFLPATFISVSAHKQVPRWDEICF</sequence>